<dbReference type="EMBL" id="QQBC01000004">
    <property type="protein sequence ID" value="RDI66858.1"/>
    <property type="molecule type" value="Genomic_DNA"/>
</dbReference>
<dbReference type="SUPFAM" id="SSF48208">
    <property type="entry name" value="Six-hairpin glycosidases"/>
    <property type="match status" value="1"/>
</dbReference>
<name>A0A370I839_9NOCA</name>
<gene>
    <name evidence="3" type="ORF">DFR76_104611</name>
</gene>
<evidence type="ECO:0000259" key="1">
    <source>
        <dbReference type="Pfam" id="PF14742"/>
    </source>
</evidence>
<protein>
    <submittedName>
        <fullName evidence="3">Glycogen debranching enzyme</fullName>
    </submittedName>
</protein>
<accession>A0A370I839</accession>
<dbReference type="RefSeq" id="WP_067994624.1">
    <property type="nucleotide sequence ID" value="NZ_QQBC01000004.1"/>
</dbReference>
<organism evidence="3 4">
    <name type="scientific">Nocardia pseudobrasiliensis</name>
    <dbReference type="NCBI Taxonomy" id="45979"/>
    <lineage>
        <taxon>Bacteria</taxon>
        <taxon>Bacillati</taxon>
        <taxon>Actinomycetota</taxon>
        <taxon>Actinomycetes</taxon>
        <taxon>Mycobacteriales</taxon>
        <taxon>Nocardiaceae</taxon>
        <taxon>Nocardia</taxon>
    </lineage>
</organism>
<reference evidence="3 4" key="1">
    <citation type="submission" date="2018-07" db="EMBL/GenBank/DDBJ databases">
        <title>Genomic Encyclopedia of Type Strains, Phase IV (KMG-IV): sequencing the most valuable type-strain genomes for metagenomic binning, comparative biology and taxonomic classification.</title>
        <authorList>
            <person name="Goeker M."/>
        </authorList>
    </citation>
    <scope>NUCLEOTIDE SEQUENCE [LARGE SCALE GENOMIC DNA]</scope>
    <source>
        <strain evidence="3 4">DSM 44290</strain>
    </source>
</reference>
<dbReference type="GO" id="GO:0005975">
    <property type="term" value="P:carbohydrate metabolic process"/>
    <property type="evidence" value="ECO:0007669"/>
    <property type="project" value="InterPro"/>
</dbReference>
<dbReference type="Proteomes" id="UP000254869">
    <property type="component" value="Unassembled WGS sequence"/>
</dbReference>
<sequence length="724" mass="78629">MSSTLPRIFNAGPPIGVGGQSTITLVEAATFCLSDQLGDIHPCGTQGLYYHDTRVLSRWELRVDGHPLDPLTVLAGEAFKARFVLRMPPRAGLADSTVLIERRRLIGEGLREIVTVHNLGSEDTALTITLHADADFADLFAVKEGRTHLSGAEAAVVGEQLRLSDHDDPGRGLLVTATGRPQVHPGTCTWHAVVPARGEWQTTLLAQPVVGHHPVRMSITEEDNPSRRIKAWRASATNLTASDAGLAHILRHTESDLGALRIEGSVRVEDSSGGPPAYVAAGAPWFMTLFGRDSLITSWMALLLDGDLAVGTLRQLAELQGSTVDPLTEEEPGRIMHEMRRGPAGDRVLGGSVYYGTVDATPLFVMLLDQCRRWGADAEIIDELLPAADAALDWIDHFGDADGDGFVEYQRKTDRGLANQGWKDSFDAINDVTGRLAETPLALCEVQGYTYAARLARASIAEARGDVTTAERLRGQAADLRKQFDEAFWIPESGWYAIALDRRKRRVDALTSNVAHCLWTGIVPDDRAAQLIERLADPAMDNGFGLRTLATGMGAYNPMSYHNGSVWPHDTAIAIAGLIRYRHLPGATRLAERLAEGLIDAALAFDGRLPELFCGFPRDQFRTPIPYPTSCSPQAWASATPLLLVRSFLGLEPDVPGREIALAPLLPERWGRLVLADLRLGPATVTIEAEGSDGCVRGLPADWTLTEQSGRPPLQVPNMSDKEV</sequence>
<comment type="caution">
    <text evidence="3">The sequence shown here is derived from an EMBL/GenBank/DDBJ whole genome shotgun (WGS) entry which is preliminary data.</text>
</comment>
<evidence type="ECO:0000313" key="3">
    <source>
        <dbReference type="EMBL" id="RDI66858.1"/>
    </source>
</evidence>
<keyword evidence="4" id="KW-1185">Reference proteome</keyword>
<dbReference type="InterPro" id="IPR054491">
    <property type="entry name" value="MGH1-like_GH"/>
</dbReference>
<feature type="domain" description="Mannosylglycerate hydrolase MGH1-like glycoside hydrolase" evidence="2">
    <location>
        <begin position="377"/>
        <end position="596"/>
    </location>
</feature>
<dbReference type="Pfam" id="PF14742">
    <property type="entry name" value="GDE_N_bis"/>
    <property type="match status" value="1"/>
</dbReference>
<dbReference type="Pfam" id="PF22422">
    <property type="entry name" value="MGH1-like_GH"/>
    <property type="match status" value="1"/>
</dbReference>
<dbReference type="AlphaFoldDB" id="A0A370I839"/>
<evidence type="ECO:0000259" key="2">
    <source>
        <dbReference type="Pfam" id="PF22422"/>
    </source>
</evidence>
<dbReference type="InterPro" id="IPR032856">
    <property type="entry name" value="GDE_N_bis"/>
</dbReference>
<dbReference type="InterPro" id="IPR012341">
    <property type="entry name" value="6hp_glycosidase-like_sf"/>
</dbReference>
<dbReference type="STRING" id="1210086.GCA_001613105_01807"/>
<dbReference type="Gene3D" id="1.50.10.10">
    <property type="match status" value="1"/>
</dbReference>
<dbReference type="InterPro" id="IPR008928">
    <property type="entry name" value="6-hairpin_glycosidase_sf"/>
</dbReference>
<feature type="domain" description="Putative glycogen debranching enzyme N-terminal" evidence="1">
    <location>
        <begin position="25"/>
        <end position="204"/>
    </location>
</feature>
<proteinExistence type="predicted"/>
<evidence type="ECO:0000313" key="4">
    <source>
        <dbReference type="Proteomes" id="UP000254869"/>
    </source>
</evidence>